<sequence>MTAHGPTLDERIDALEAQVDRIVESLRHLLDHLVERGGPFVDGDMLWQAIDAKDERDKVGVFAEGWDG</sequence>
<dbReference type="EMBL" id="CP045851">
    <property type="protein sequence ID" value="QGG95608.1"/>
    <property type="molecule type" value="Genomic_DNA"/>
</dbReference>
<protein>
    <submittedName>
        <fullName evidence="1">Uncharacterized protein</fullName>
    </submittedName>
</protein>
<name>A0A5Q2RFK1_9ACTN</name>
<gene>
    <name evidence="1" type="ORF">GH723_11155</name>
</gene>
<dbReference type="RefSeq" id="WP_153759715.1">
    <property type="nucleotide sequence ID" value="NZ_CP045851.1"/>
</dbReference>
<proteinExistence type="predicted"/>
<reference evidence="1 2" key="1">
    <citation type="submission" date="2019-11" db="EMBL/GenBank/DDBJ databases">
        <authorList>
            <person name="He Y."/>
        </authorList>
    </citation>
    <scope>NUCLEOTIDE SEQUENCE [LARGE SCALE GENOMIC DNA]</scope>
    <source>
        <strain evidence="1 2">SCSIO 58843</strain>
    </source>
</reference>
<dbReference type="Proteomes" id="UP000334019">
    <property type="component" value="Chromosome"/>
</dbReference>
<dbReference type="KEGG" id="atq:GH723_11155"/>
<evidence type="ECO:0000313" key="1">
    <source>
        <dbReference type="EMBL" id="QGG95608.1"/>
    </source>
</evidence>
<keyword evidence="2" id="KW-1185">Reference proteome</keyword>
<evidence type="ECO:0000313" key="2">
    <source>
        <dbReference type="Proteomes" id="UP000334019"/>
    </source>
</evidence>
<dbReference type="AlphaFoldDB" id="A0A5Q2RFK1"/>
<accession>A0A5Q2RFK1</accession>
<organism evidence="1 2">
    <name type="scientific">Actinomarinicola tropica</name>
    <dbReference type="NCBI Taxonomy" id="2789776"/>
    <lineage>
        <taxon>Bacteria</taxon>
        <taxon>Bacillati</taxon>
        <taxon>Actinomycetota</taxon>
        <taxon>Acidimicrobiia</taxon>
        <taxon>Acidimicrobiales</taxon>
        <taxon>Iamiaceae</taxon>
        <taxon>Actinomarinicola</taxon>
    </lineage>
</organism>